<dbReference type="GO" id="GO:0016020">
    <property type="term" value="C:membrane"/>
    <property type="evidence" value="ECO:0007669"/>
    <property type="project" value="UniProtKB-SubCell"/>
</dbReference>
<comment type="caution">
    <text evidence="9">The sequence shown here is derived from an EMBL/GenBank/DDBJ whole genome shotgun (WGS) entry which is preliminary data.</text>
</comment>
<dbReference type="Proteomes" id="UP000076552">
    <property type="component" value="Unassembled WGS sequence"/>
</dbReference>
<protein>
    <submittedName>
        <fullName evidence="9">Integral membrane protein</fullName>
    </submittedName>
</protein>
<evidence type="ECO:0000256" key="2">
    <source>
        <dbReference type="ARBA" id="ARBA00022692"/>
    </source>
</evidence>
<comment type="similarity">
    <text evidence="5">Belongs to the SAT4 family.</text>
</comment>
<feature type="transmembrane region" description="Helical" evidence="7">
    <location>
        <begin position="245"/>
        <end position="265"/>
    </location>
</feature>
<keyword evidence="3 7" id="KW-1133">Transmembrane helix</keyword>
<evidence type="ECO:0000256" key="4">
    <source>
        <dbReference type="ARBA" id="ARBA00023136"/>
    </source>
</evidence>
<sequence>LCSQKHYHIRIYCQLSTSTIQAAMNDTNGTAAEPLDPEWAAESNTARILAVVTIFHVLALLFVGLRMYARVFVVKAQGWDDLMIVLSALCASGGWIIFVIQANYGLGKHYKTIAEYDYMMFQKVGFWQSIISAGLAFMWLKISIALNLLRLSKNMTRRKWYKWALWVMIGVTSIYCVGGTLPFFLRCRPMEAYWDKNIKPAPTCMPIKTFITLSIVNTAFNIATDVIFATLPAPIVWSLQMKRKARLSVIGILSLGYVAVIIGIIKSKYQLALEVDKDKTFNQNIQVLGFLQLQLGIIAACAPALKPLASRLFRLSSHGDSANHAYDERSFQRQADDRDGSNESGLELGERGSKELILPDGITKTTEITVEGQQNSESQVYEVGSAKGLMFPGQHPGRWNK</sequence>
<evidence type="ECO:0000256" key="3">
    <source>
        <dbReference type="ARBA" id="ARBA00022989"/>
    </source>
</evidence>
<evidence type="ECO:0000259" key="8">
    <source>
        <dbReference type="Pfam" id="PF20684"/>
    </source>
</evidence>
<evidence type="ECO:0000256" key="7">
    <source>
        <dbReference type="SAM" id="Phobius"/>
    </source>
</evidence>
<keyword evidence="2 7" id="KW-0812">Transmembrane</keyword>
<feature type="transmembrane region" description="Helical" evidence="7">
    <location>
        <begin position="48"/>
        <end position="69"/>
    </location>
</feature>
<dbReference type="EMBL" id="LFIV01000088">
    <property type="protein sequence ID" value="KZL70500.1"/>
    <property type="molecule type" value="Genomic_DNA"/>
</dbReference>
<feature type="transmembrane region" description="Helical" evidence="7">
    <location>
        <begin position="163"/>
        <end position="185"/>
    </location>
</feature>
<feature type="transmembrane region" description="Helical" evidence="7">
    <location>
        <begin position="81"/>
        <end position="106"/>
    </location>
</feature>
<accession>A0A161VNT9</accession>
<comment type="subcellular location">
    <subcellularLocation>
        <location evidence="1">Membrane</location>
        <topology evidence="1">Multi-pass membrane protein</topology>
    </subcellularLocation>
</comment>
<name>A0A161VNT9_9PEZI</name>
<feature type="non-terminal residue" evidence="9">
    <location>
        <position position="1"/>
    </location>
</feature>
<feature type="compositionally biased region" description="Basic and acidic residues" evidence="6">
    <location>
        <begin position="326"/>
        <end position="341"/>
    </location>
</feature>
<evidence type="ECO:0000313" key="10">
    <source>
        <dbReference type="Proteomes" id="UP000076552"/>
    </source>
</evidence>
<evidence type="ECO:0000313" key="9">
    <source>
        <dbReference type="EMBL" id="KZL70500.1"/>
    </source>
</evidence>
<dbReference type="PANTHER" id="PTHR33048:SF167">
    <property type="entry name" value="INTEGRAL MEMBRANE PROTEIN"/>
    <property type="match status" value="1"/>
</dbReference>
<keyword evidence="4 7" id="KW-0472">Membrane</keyword>
<evidence type="ECO:0000256" key="6">
    <source>
        <dbReference type="SAM" id="MobiDB-lite"/>
    </source>
</evidence>
<organism evidence="9 10">
    <name type="scientific">Colletotrichum tofieldiae</name>
    <dbReference type="NCBI Taxonomy" id="708197"/>
    <lineage>
        <taxon>Eukaryota</taxon>
        <taxon>Fungi</taxon>
        <taxon>Dikarya</taxon>
        <taxon>Ascomycota</taxon>
        <taxon>Pezizomycotina</taxon>
        <taxon>Sordariomycetes</taxon>
        <taxon>Hypocreomycetidae</taxon>
        <taxon>Glomerellales</taxon>
        <taxon>Glomerellaceae</taxon>
        <taxon>Colletotrichum</taxon>
        <taxon>Colletotrichum spaethianum species complex</taxon>
    </lineage>
</organism>
<reference evidence="9 10" key="1">
    <citation type="submission" date="2015-06" db="EMBL/GenBank/DDBJ databases">
        <title>Survival trade-offs in plant roots during colonization by closely related pathogenic and mutualistic fungi.</title>
        <authorList>
            <person name="Hacquard S."/>
            <person name="Kracher B."/>
            <person name="Hiruma K."/>
            <person name="Weinman A."/>
            <person name="Muench P."/>
            <person name="Garrido Oter R."/>
            <person name="Ver Loren van Themaat E."/>
            <person name="Dallerey J.-F."/>
            <person name="Damm U."/>
            <person name="Henrissat B."/>
            <person name="Lespinet O."/>
            <person name="Thon M."/>
            <person name="Kemen E."/>
            <person name="McHardy A.C."/>
            <person name="Schulze-Lefert P."/>
            <person name="O'Connell R.J."/>
        </authorList>
    </citation>
    <scope>NUCLEOTIDE SEQUENCE [LARGE SCALE GENOMIC DNA]</scope>
    <source>
        <strain evidence="9 10">0861</strain>
    </source>
</reference>
<feature type="domain" description="Rhodopsin" evidence="8">
    <location>
        <begin position="65"/>
        <end position="310"/>
    </location>
</feature>
<keyword evidence="10" id="KW-1185">Reference proteome</keyword>
<dbReference type="InterPro" id="IPR052337">
    <property type="entry name" value="SAT4-like"/>
</dbReference>
<feature type="transmembrane region" description="Helical" evidence="7">
    <location>
        <begin position="210"/>
        <end position="233"/>
    </location>
</feature>
<feature type="transmembrane region" description="Helical" evidence="7">
    <location>
        <begin position="285"/>
        <end position="305"/>
    </location>
</feature>
<dbReference type="Pfam" id="PF20684">
    <property type="entry name" value="Fung_rhodopsin"/>
    <property type="match status" value="1"/>
</dbReference>
<proteinExistence type="inferred from homology"/>
<feature type="transmembrane region" description="Helical" evidence="7">
    <location>
        <begin position="126"/>
        <end position="151"/>
    </location>
</feature>
<dbReference type="PANTHER" id="PTHR33048">
    <property type="entry name" value="PTH11-LIKE INTEGRAL MEMBRANE PROTEIN (AFU_ORTHOLOGUE AFUA_5G11245)"/>
    <property type="match status" value="1"/>
</dbReference>
<gene>
    <name evidence="9" type="ORF">CT0861_10429</name>
</gene>
<dbReference type="AlphaFoldDB" id="A0A161VNT9"/>
<dbReference type="STRING" id="708197.A0A161VNT9"/>
<evidence type="ECO:0000256" key="5">
    <source>
        <dbReference type="ARBA" id="ARBA00038359"/>
    </source>
</evidence>
<dbReference type="InterPro" id="IPR049326">
    <property type="entry name" value="Rhodopsin_dom_fungi"/>
</dbReference>
<evidence type="ECO:0000256" key="1">
    <source>
        <dbReference type="ARBA" id="ARBA00004141"/>
    </source>
</evidence>
<feature type="region of interest" description="Disordered" evidence="6">
    <location>
        <begin position="326"/>
        <end position="349"/>
    </location>
</feature>